<protein>
    <submittedName>
        <fullName evidence="4">Uncharacterized protein</fullName>
    </submittedName>
</protein>
<feature type="repeat" description="ANK" evidence="3">
    <location>
        <begin position="28"/>
        <end position="60"/>
    </location>
</feature>
<gene>
    <name evidence="4" type="ORF">DM02DRAFT_609642</name>
</gene>
<evidence type="ECO:0000256" key="2">
    <source>
        <dbReference type="ARBA" id="ARBA00023043"/>
    </source>
</evidence>
<dbReference type="Gene3D" id="1.25.40.20">
    <property type="entry name" value="Ankyrin repeat-containing domain"/>
    <property type="match status" value="1"/>
</dbReference>
<dbReference type="InterPro" id="IPR002110">
    <property type="entry name" value="Ankyrin_rpt"/>
</dbReference>
<evidence type="ECO:0000256" key="3">
    <source>
        <dbReference type="PROSITE-ProRule" id="PRU00023"/>
    </source>
</evidence>
<dbReference type="Pfam" id="PF12796">
    <property type="entry name" value="Ank_2"/>
    <property type="match status" value="1"/>
</dbReference>
<dbReference type="Proteomes" id="UP000244855">
    <property type="component" value="Unassembled WGS sequence"/>
</dbReference>
<accession>A0A2V1E8C8</accession>
<evidence type="ECO:0000256" key="1">
    <source>
        <dbReference type="ARBA" id="ARBA00022737"/>
    </source>
</evidence>
<sequence length="425" mass="48156">MEGEYHHVEKYLQETKNPEPLLNWVDENGNTALICAASRGMPKMVELLLKFGADIDAQNQHGRTALMEAVLWGQLASVNYILDKGAAWLEDNDGNSAVDLSKINERNERERWERLQNENIQRPYVSNNYRQQIADLLEPAESEPLKDFSTQIEATKICANASVVNKAQAWSISTQPEIECNHLADMVFDVPTRGWDNVMSHMIWKDITLPAHIRTLKSLLDPTLSGASCHHFDNAIMSICPVNRNILRLTAPVREFLLPKSTKAMACIKLDGHPTQYTMSGNSHTTLGPGVITNKNWTFEVMRIASHIRHDFGSDPRGWACHAELQAIAGYIHWYLPQFGIPWDRITEYFVPYSYQISPRMVLILVSQEMCSVCQPFVKAINDITSQRFGFAFDVRNGSPNGRYSGLMMRRYALSNIIGTSSHFV</sequence>
<keyword evidence="2 3" id="KW-0040">ANK repeat</keyword>
<dbReference type="STRING" id="97972.A0A2V1E8C8"/>
<evidence type="ECO:0000313" key="5">
    <source>
        <dbReference type="Proteomes" id="UP000244855"/>
    </source>
</evidence>
<dbReference type="PROSITE" id="PS50088">
    <property type="entry name" value="ANK_REPEAT"/>
    <property type="match status" value="1"/>
</dbReference>
<dbReference type="OrthoDB" id="3660009at2759"/>
<dbReference type="PANTHER" id="PTHR24171">
    <property type="entry name" value="ANKYRIN REPEAT DOMAIN-CONTAINING PROTEIN 39-RELATED"/>
    <property type="match status" value="1"/>
</dbReference>
<reference evidence="4 5" key="1">
    <citation type="journal article" date="2018" name="Sci. Rep.">
        <title>Comparative genomics provides insights into the lifestyle and reveals functional heterogeneity of dark septate endophytic fungi.</title>
        <authorList>
            <person name="Knapp D.G."/>
            <person name="Nemeth J.B."/>
            <person name="Barry K."/>
            <person name="Hainaut M."/>
            <person name="Henrissat B."/>
            <person name="Johnson J."/>
            <person name="Kuo A."/>
            <person name="Lim J.H.P."/>
            <person name="Lipzen A."/>
            <person name="Nolan M."/>
            <person name="Ohm R.A."/>
            <person name="Tamas L."/>
            <person name="Grigoriev I.V."/>
            <person name="Spatafora J.W."/>
            <person name="Nagy L.G."/>
            <person name="Kovacs G.M."/>
        </authorList>
    </citation>
    <scope>NUCLEOTIDE SEQUENCE [LARGE SCALE GENOMIC DNA]</scope>
    <source>
        <strain evidence="4 5">DSE2036</strain>
    </source>
</reference>
<evidence type="ECO:0000313" key="4">
    <source>
        <dbReference type="EMBL" id="PVI06848.1"/>
    </source>
</evidence>
<dbReference type="InterPro" id="IPR036770">
    <property type="entry name" value="Ankyrin_rpt-contain_sf"/>
</dbReference>
<keyword evidence="5" id="KW-1185">Reference proteome</keyword>
<dbReference type="AlphaFoldDB" id="A0A2V1E8C8"/>
<proteinExistence type="predicted"/>
<organism evidence="4 5">
    <name type="scientific">Periconia macrospinosa</name>
    <dbReference type="NCBI Taxonomy" id="97972"/>
    <lineage>
        <taxon>Eukaryota</taxon>
        <taxon>Fungi</taxon>
        <taxon>Dikarya</taxon>
        <taxon>Ascomycota</taxon>
        <taxon>Pezizomycotina</taxon>
        <taxon>Dothideomycetes</taxon>
        <taxon>Pleosporomycetidae</taxon>
        <taxon>Pleosporales</taxon>
        <taxon>Massarineae</taxon>
        <taxon>Periconiaceae</taxon>
        <taxon>Periconia</taxon>
    </lineage>
</organism>
<dbReference type="PROSITE" id="PS50297">
    <property type="entry name" value="ANK_REP_REGION"/>
    <property type="match status" value="1"/>
</dbReference>
<dbReference type="SMART" id="SM00248">
    <property type="entry name" value="ANK"/>
    <property type="match status" value="2"/>
</dbReference>
<dbReference type="SUPFAM" id="SSF48403">
    <property type="entry name" value="Ankyrin repeat"/>
    <property type="match status" value="1"/>
</dbReference>
<keyword evidence="1" id="KW-0677">Repeat</keyword>
<dbReference type="EMBL" id="KZ805307">
    <property type="protein sequence ID" value="PVI06848.1"/>
    <property type="molecule type" value="Genomic_DNA"/>
</dbReference>
<name>A0A2V1E8C8_9PLEO</name>